<keyword evidence="2" id="KW-1185">Reference proteome</keyword>
<accession>A0ACB5SXT8</accession>
<protein>
    <submittedName>
        <fullName evidence="1">Unnamed protein product</fullName>
    </submittedName>
</protein>
<comment type="caution">
    <text evidence="1">The sequence shown here is derived from an EMBL/GenBank/DDBJ whole genome shotgun (WGS) entry which is preliminary data.</text>
</comment>
<sequence>MEQFSLKYERRIFKYSHPREYYYIVSLVSQKTQVSVVKEPSNNHTVGVDMVGVVDDVVSVDVMNSLHDLGNVSTGVGVGVGVVVGAENEHDGDVNESGVGRPTIKGEWKSSPELVDSVWNMVASQPELFEEFYHSADNKYTSELNEFFNSLLNIEQDNFDANGNPVSTGVSTPAPIVGSLVKRLTYFNLPICQWLFKHTIEENVPSVEDEFDNRNKKVTEVVIELLDHLSERQRQDQTSESYLIGELFDQLSNTHKLMFLNACESLYLGSEKFPKFITNGKNLTKFLINMISSCSRLKDYNSAVMPMSDALVFSLNMSLEKLMYFCSNVEREKNKRDSMRTIETAIILLSRIILIHKSFLVELILERSVNVQRDVLILNLTKLFKNRIMEKNLKLKNLLYDVLVSIKLQISETIMNQQQPQSQPQQQQQPTQLHLQQPPLTHHGSSSSSSLNVQQQQQHTPQMMSLSKTPVNTSFMSPTNSPMPPTQAQFNNDGRNNSLVPGTPGLRNTSISGSSMVNRNSAVDRSRRGTVVGVGNMSGQFGGTRGGANGPSVGSATGARTTTIGGGAGGGLINISPPNFNNKLHFLLDQFDLVDQLPESNKRYFLIDSSGLSNSMVRFNLKKFEMIEDSAPTVGNNDSFVSLSYFDTFIEKKNPK</sequence>
<evidence type="ECO:0000313" key="2">
    <source>
        <dbReference type="Proteomes" id="UP001165064"/>
    </source>
</evidence>
<dbReference type="Proteomes" id="UP001165064">
    <property type="component" value="Unassembled WGS sequence"/>
</dbReference>
<reference evidence="1" key="1">
    <citation type="submission" date="2023-04" db="EMBL/GenBank/DDBJ databases">
        <title>Ambrosiozyma monospora NBRC 10751.</title>
        <authorList>
            <person name="Ichikawa N."/>
            <person name="Sato H."/>
            <person name="Tonouchi N."/>
        </authorList>
    </citation>
    <scope>NUCLEOTIDE SEQUENCE</scope>
    <source>
        <strain evidence="1">NBRC 10751</strain>
    </source>
</reference>
<evidence type="ECO:0000313" key="1">
    <source>
        <dbReference type="EMBL" id="GME76300.1"/>
    </source>
</evidence>
<organism evidence="1 2">
    <name type="scientific">Ambrosiozyma monospora</name>
    <name type="common">Yeast</name>
    <name type="synonym">Endomycopsis monosporus</name>
    <dbReference type="NCBI Taxonomy" id="43982"/>
    <lineage>
        <taxon>Eukaryota</taxon>
        <taxon>Fungi</taxon>
        <taxon>Dikarya</taxon>
        <taxon>Ascomycota</taxon>
        <taxon>Saccharomycotina</taxon>
        <taxon>Pichiomycetes</taxon>
        <taxon>Pichiales</taxon>
        <taxon>Pichiaceae</taxon>
        <taxon>Ambrosiozyma</taxon>
    </lineage>
</organism>
<proteinExistence type="predicted"/>
<gene>
    <name evidence="1" type="ORF">Amon02_000253800</name>
</gene>
<dbReference type="EMBL" id="BSXS01001478">
    <property type="protein sequence ID" value="GME76300.1"/>
    <property type="molecule type" value="Genomic_DNA"/>
</dbReference>
<name>A0ACB5SXT8_AMBMO</name>